<evidence type="ECO:0000313" key="3">
    <source>
        <dbReference type="EMBL" id="KAF9746229.1"/>
    </source>
</evidence>
<reference evidence="3" key="2">
    <citation type="submission" date="2020-10" db="EMBL/GenBank/DDBJ databases">
        <title>High-Quality Genome Resource of Clonostachys rosea strain S41 by Oxford Nanopore Long-Read Sequencing.</title>
        <authorList>
            <person name="Wang H."/>
        </authorList>
    </citation>
    <scope>NUCLEOTIDE SEQUENCE</scope>
    <source>
        <strain evidence="3">S41</strain>
    </source>
</reference>
<dbReference type="InterPro" id="IPR052897">
    <property type="entry name" value="Sec-Metab_Biosynth_Hydrolase"/>
</dbReference>
<accession>A0A0B7K1E1</accession>
<dbReference type="PANTHER" id="PTHR37017">
    <property type="entry name" value="AB HYDROLASE-1 DOMAIN-CONTAINING PROTEIN-RELATED"/>
    <property type="match status" value="1"/>
</dbReference>
<protein>
    <recommendedName>
        <fullName evidence="1">AB hydrolase-1 domain-containing protein</fullName>
    </recommendedName>
</protein>
<name>A0A0B7K1E1_BIOOC</name>
<evidence type="ECO:0000313" key="2">
    <source>
        <dbReference type="EMBL" id="CEO51203.1"/>
    </source>
</evidence>
<reference evidence="2" key="1">
    <citation type="submission" date="2015-01" db="EMBL/GenBank/DDBJ databases">
        <authorList>
            <person name="Durling Mikael"/>
        </authorList>
    </citation>
    <scope>NUCLEOTIDE SEQUENCE</scope>
</reference>
<gene>
    <name evidence="2" type="ORF">BN869_000007261_1</name>
    <name evidence="3" type="ORF">IM811_003134</name>
</gene>
<dbReference type="AlphaFoldDB" id="A0A0B7K1E1"/>
<dbReference type="Proteomes" id="UP000616885">
    <property type="component" value="Unassembled WGS sequence"/>
</dbReference>
<dbReference type="PANTHER" id="PTHR37017:SF11">
    <property type="entry name" value="ESTERASE_LIPASE_THIOESTERASE DOMAIN-CONTAINING PROTEIN"/>
    <property type="match status" value="1"/>
</dbReference>
<dbReference type="InterPro" id="IPR029058">
    <property type="entry name" value="AB_hydrolase_fold"/>
</dbReference>
<dbReference type="EMBL" id="JADCTT010000011">
    <property type="protein sequence ID" value="KAF9746229.1"/>
    <property type="molecule type" value="Genomic_DNA"/>
</dbReference>
<dbReference type="InterPro" id="IPR000073">
    <property type="entry name" value="AB_hydrolase_1"/>
</dbReference>
<organism evidence="2">
    <name type="scientific">Bionectria ochroleuca</name>
    <name type="common">Gliocladium roseum</name>
    <dbReference type="NCBI Taxonomy" id="29856"/>
    <lineage>
        <taxon>Eukaryota</taxon>
        <taxon>Fungi</taxon>
        <taxon>Dikarya</taxon>
        <taxon>Ascomycota</taxon>
        <taxon>Pezizomycotina</taxon>
        <taxon>Sordariomycetes</taxon>
        <taxon>Hypocreomycetidae</taxon>
        <taxon>Hypocreales</taxon>
        <taxon>Bionectriaceae</taxon>
        <taxon>Clonostachys</taxon>
    </lineage>
</organism>
<dbReference type="EMBL" id="CDPU01000022">
    <property type="protein sequence ID" value="CEO51203.1"/>
    <property type="molecule type" value="Genomic_DNA"/>
</dbReference>
<dbReference type="Gene3D" id="3.40.50.1820">
    <property type="entry name" value="alpha/beta hydrolase"/>
    <property type="match status" value="1"/>
</dbReference>
<evidence type="ECO:0000259" key="1">
    <source>
        <dbReference type="Pfam" id="PF12697"/>
    </source>
</evidence>
<sequence length="256" mass="27385">MSPSAERPTIIACPGAFHDASPYMNSFIKSLKAAGFEAEAHGLTTPGHPENGVTDDEKMMRDAFVPHIEAGKDVVLLVHSYAGFPGCGAVSGYDKKGREARGEKGGLLGVVYIAAFVPQEADSTVSAMLGGGWAPWHVPRLEEGIVGTQNEVETFYSDCDPAEVAEILKTVKPHSLKAFSEPPSALGIKEAGYNGRRAYIRCLQDKALPLPAQDAFVQNSGVEWIVKSMDTSHSPFLAVPDETVKLLAGIIEEFKA</sequence>
<dbReference type="SUPFAM" id="SSF53474">
    <property type="entry name" value="alpha/beta-Hydrolases"/>
    <property type="match status" value="1"/>
</dbReference>
<dbReference type="Pfam" id="PF12697">
    <property type="entry name" value="Abhydrolase_6"/>
    <property type="match status" value="1"/>
</dbReference>
<feature type="domain" description="AB hydrolase-1" evidence="1">
    <location>
        <begin position="11"/>
        <end position="245"/>
    </location>
</feature>
<proteinExistence type="predicted"/>